<dbReference type="AlphaFoldDB" id="A0A0B6XF17"/>
<accession>A0A0B6XF17</accession>
<reference evidence="1 2" key="1">
    <citation type="submission" date="2014-02" db="EMBL/GenBank/DDBJ databases">
        <authorList>
            <person name="Genoscope - CEA"/>
        </authorList>
    </citation>
    <scope>NUCLEOTIDE SEQUENCE [LARGE SCALE GENOMIC DNA]</scope>
    <source>
        <strain evidence="1 2">CS03</strain>
        <plasmid evidence="2">Plasmid</plasmid>
    </source>
</reference>
<organism evidence="1 2">
    <name type="scientific">Xenorhabdus bovienii</name>
    <name type="common">Xenorhabdus nematophila subsp. bovienii</name>
    <dbReference type="NCBI Taxonomy" id="40576"/>
    <lineage>
        <taxon>Bacteria</taxon>
        <taxon>Pseudomonadati</taxon>
        <taxon>Pseudomonadota</taxon>
        <taxon>Gammaproteobacteria</taxon>
        <taxon>Enterobacterales</taxon>
        <taxon>Morganellaceae</taxon>
        <taxon>Xenorhabdus</taxon>
    </lineage>
</organism>
<name>A0A0B6XF17_XENBV</name>
<dbReference type="Proteomes" id="UP000032930">
    <property type="component" value="Plasmid megaplasmid"/>
</dbReference>
<protein>
    <submittedName>
        <fullName evidence="1">Putative phage protein</fullName>
    </submittedName>
</protein>
<dbReference type="EMBL" id="FO818638">
    <property type="protein sequence ID" value="CDM92175.1"/>
    <property type="molecule type" value="Genomic_DNA"/>
</dbReference>
<evidence type="ECO:0000313" key="1">
    <source>
        <dbReference type="EMBL" id="CDM92175.1"/>
    </source>
</evidence>
<gene>
    <name evidence="1" type="ORF">XBW1_mp0056</name>
</gene>
<sequence length="37" mass="4211">MGMTHYSTEDLVNMANELNLDMHDSALPHIRPVISTR</sequence>
<evidence type="ECO:0000313" key="2">
    <source>
        <dbReference type="Proteomes" id="UP000032930"/>
    </source>
</evidence>
<proteinExistence type="predicted"/>
<dbReference type="KEGG" id="xbv:XBW1_mp0056"/>